<dbReference type="RefSeq" id="WP_183384169.1">
    <property type="nucleotide sequence ID" value="NZ_JACHXR010000007.1"/>
</dbReference>
<comment type="caution">
    <text evidence="1">The sequence shown here is derived from an EMBL/GenBank/DDBJ whole genome shotgun (WGS) entry which is preliminary data.</text>
</comment>
<accession>A0A7W5EUH8</accession>
<evidence type="ECO:0000313" key="2">
    <source>
        <dbReference type="Proteomes" id="UP000518892"/>
    </source>
</evidence>
<gene>
    <name evidence="1" type="ORF">FHR97_002551</name>
</gene>
<organism evidence="1 2">
    <name type="scientific">Halomonas stenophila</name>
    <dbReference type="NCBI Taxonomy" id="795312"/>
    <lineage>
        <taxon>Bacteria</taxon>
        <taxon>Pseudomonadati</taxon>
        <taxon>Pseudomonadota</taxon>
        <taxon>Gammaproteobacteria</taxon>
        <taxon>Oceanospirillales</taxon>
        <taxon>Halomonadaceae</taxon>
        <taxon>Halomonas</taxon>
    </lineage>
</organism>
<sequence length="96" mass="10517">MASSYSVTRISDAEIGTVKVSDYHIIGAIGRVQELQAVGDDPRSGTYVVVKPDRRMPPLVSRDHPGTDMTPKILLIEVDDPDDQAKIDQLKEELGV</sequence>
<protein>
    <submittedName>
        <fullName evidence="1">Uncharacterized protein</fullName>
    </submittedName>
</protein>
<name>A0A7W5EUH8_9GAMM</name>
<dbReference type="AlphaFoldDB" id="A0A7W5EUH8"/>
<proteinExistence type="predicted"/>
<dbReference type="EMBL" id="JACHXR010000007">
    <property type="protein sequence ID" value="MBB3231692.1"/>
    <property type="molecule type" value="Genomic_DNA"/>
</dbReference>
<dbReference type="Proteomes" id="UP000518892">
    <property type="component" value="Unassembled WGS sequence"/>
</dbReference>
<keyword evidence="2" id="KW-1185">Reference proteome</keyword>
<reference evidence="1 2" key="1">
    <citation type="submission" date="2020-08" db="EMBL/GenBank/DDBJ databases">
        <title>Genomic Encyclopedia of Type Strains, Phase III (KMG-III): the genomes of soil and plant-associated and newly described type strains.</title>
        <authorList>
            <person name="Whitman W."/>
        </authorList>
    </citation>
    <scope>NUCLEOTIDE SEQUENCE [LARGE SCALE GENOMIC DNA]</scope>
    <source>
        <strain evidence="1 2">CECT 7744</strain>
    </source>
</reference>
<evidence type="ECO:0000313" key="1">
    <source>
        <dbReference type="EMBL" id="MBB3231692.1"/>
    </source>
</evidence>